<dbReference type="SMART" id="SM00238">
    <property type="entry name" value="BIR"/>
    <property type="match status" value="1"/>
</dbReference>
<proteinExistence type="predicted"/>
<accession>A0A914ECC7</accession>
<dbReference type="Gene3D" id="1.10.1170.10">
    <property type="entry name" value="Inhibitor Of Apoptosis Protein (2mihbC-IAP-1), Chain A"/>
    <property type="match status" value="1"/>
</dbReference>
<evidence type="ECO:0000256" key="2">
    <source>
        <dbReference type="ARBA" id="ARBA00022833"/>
    </source>
</evidence>
<name>A0A914ECC7_9BILA</name>
<dbReference type="InterPro" id="IPR001370">
    <property type="entry name" value="BIR_rpt"/>
</dbReference>
<dbReference type="SUPFAM" id="SSF57924">
    <property type="entry name" value="Inhibitor of apoptosis (IAP) repeat"/>
    <property type="match status" value="1"/>
</dbReference>
<keyword evidence="1" id="KW-0479">Metal-binding</keyword>
<sequence>MALEAIEKEDMKLFFKNGRLNTFKSWRLDKEGGAVCTSERLADAGFYSTATATEPDSAKCIFCLKELIWEKEDDPWTEHRSRAGCPFVNLNKLENEWIVKDILELFVARDTKIKMQHAKEALDDYYVNSQRIVDNVKKCIGS</sequence>
<keyword evidence="3" id="KW-1185">Reference proteome</keyword>
<organism evidence="3 4">
    <name type="scientific">Acrobeloides nanus</name>
    <dbReference type="NCBI Taxonomy" id="290746"/>
    <lineage>
        <taxon>Eukaryota</taxon>
        <taxon>Metazoa</taxon>
        <taxon>Ecdysozoa</taxon>
        <taxon>Nematoda</taxon>
        <taxon>Chromadorea</taxon>
        <taxon>Rhabditida</taxon>
        <taxon>Tylenchina</taxon>
        <taxon>Cephalobomorpha</taxon>
        <taxon>Cephaloboidea</taxon>
        <taxon>Cephalobidae</taxon>
        <taxon>Acrobeloides</taxon>
    </lineage>
</organism>
<dbReference type="WBParaSite" id="ACRNAN_scaffold6800.g24809.t1">
    <property type="protein sequence ID" value="ACRNAN_scaffold6800.g24809.t1"/>
    <property type="gene ID" value="ACRNAN_scaffold6800.g24809"/>
</dbReference>
<dbReference type="CDD" id="cd00022">
    <property type="entry name" value="BIR"/>
    <property type="match status" value="1"/>
</dbReference>
<dbReference type="Pfam" id="PF00653">
    <property type="entry name" value="BIR"/>
    <property type="match status" value="1"/>
</dbReference>
<dbReference type="PROSITE" id="PS50143">
    <property type="entry name" value="BIR_REPEAT_2"/>
    <property type="match status" value="1"/>
</dbReference>
<dbReference type="InterPro" id="IPR051190">
    <property type="entry name" value="Baculoviral_IAP"/>
</dbReference>
<evidence type="ECO:0000313" key="4">
    <source>
        <dbReference type="WBParaSite" id="ACRNAN_scaffold6800.g24809.t1"/>
    </source>
</evidence>
<dbReference type="PANTHER" id="PTHR46771:SF5">
    <property type="entry name" value="DETERIN"/>
    <property type="match status" value="1"/>
</dbReference>
<dbReference type="PANTHER" id="PTHR46771">
    <property type="entry name" value="DETERIN"/>
    <property type="match status" value="1"/>
</dbReference>
<dbReference type="GO" id="GO:0046872">
    <property type="term" value="F:metal ion binding"/>
    <property type="evidence" value="ECO:0007669"/>
    <property type="project" value="UniProtKB-KW"/>
</dbReference>
<protein>
    <submittedName>
        <fullName evidence="4">Uncharacterized protein</fullName>
    </submittedName>
</protein>
<dbReference type="AlphaFoldDB" id="A0A914ECC7"/>
<reference evidence="4" key="1">
    <citation type="submission" date="2022-11" db="UniProtKB">
        <authorList>
            <consortium name="WormBaseParasite"/>
        </authorList>
    </citation>
    <scope>IDENTIFICATION</scope>
</reference>
<evidence type="ECO:0000256" key="1">
    <source>
        <dbReference type="ARBA" id="ARBA00022723"/>
    </source>
</evidence>
<evidence type="ECO:0000313" key="3">
    <source>
        <dbReference type="Proteomes" id="UP000887540"/>
    </source>
</evidence>
<dbReference type="Proteomes" id="UP000887540">
    <property type="component" value="Unplaced"/>
</dbReference>
<keyword evidence="2" id="KW-0862">Zinc</keyword>